<sequence>MKHRRLSQNFKLPNYLSEKQRKDIILAIKKGTPIIISGNQGSTGKTTLANILKENDITAYEEWECLEIELKNKLD</sequence>
<organism evidence="1 2">
    <name type="scientific">Tissierella praeacuta DSM 18095</name>
    <dbReference type="NCBI Taxonomy" id="1123404"/>
    <lineage>
        <taxon>Bacteria</taxon>
        <taxon>Bacillati</taxon>
        <taxon>Bacillota</taxon>
        <taxon>Tissierellia</taxon>
        <taxon>Tissierellales</taxon>
        <taxon>Tissierellaceae</taxon>
        <taxon>Tissierella</taxon>
    </lineage>
</organism>
<name>A0A1M4Z7I1_9FIRM</name>
<dbReference type="EMBL" id="FQTY01000022">
    <property type="protein sequence ID" value="SHF13980.1"/>
    <property type="molecule type" value="Genomic_DNA"/>
</dbReference>
<dbReference type="GeneID" id="90994526"/>
<reference evidence="2" key="1">
    <citation type="submission" date="2016-11" db="EMBL/GenBank/DDBJ databases">
        <authorList>
            <person name="Varghese N."/>
            <person name="Submissions S."/>
        </authorList>
    </citation>
    <scope>NUCLEOTIDE SEQUENCE [LARGE SCALE GENOMIC DNA]</scope>
    <source>
        <strain evidence="2">DSM 18095</strain>
    </source>
</reference>
<gene>
    <name evidence="1" type="ORF">SAMN02745784_02944</name>
</gene>
<dbReference type="Proteomes" id="UP000184114">
    <property type="component" value="Unassembled WGS sequence"/>
</dbReference>
<dbReference type="STRING" id="1123404.SAMN02745784_02944"/>
<evidence type="ECO:0000313" key="1">
    <source>
        <dbReference type="EMBL" id="SHF13980.1"/>
    </source>
</evidence>
<keyword evidence="2" id="KW-1185">Reference proteome</keyword>
<dbReference type="AlphaFoldDB" id="A0A1M4Z7I1"/>
<dbReference type="RefSeq" id="WP_072977706.1">
    <property type="nucleotide sequence ID" value="NZ_FQTY01000022.1"/>
</dbReference>
<evidence type="ECO:0000313" key="2">
    <source>
        <dbReference type="Proteomes" id="UP000184114"/>
    </source>
</evidence>
<proteinExistence type="predicted"/>
<accession>A0A1M4Z7I1</accession>
<protein>
    <submittedName>
        <fullName evidence="1">Uncharacterized protein</fullName>
    </submittedName>
</protein>